<proteinExistence type="inferred from homology"/>
<dbReference type="GO" id="GO:0006310">
    <property type="term" value="P:DNA recombination"/>
    <property type="evidence" value="ECO:0007669"/>
    <property type="project" value="UniProtKB-KW"/>
</dbReference>
<evidence type="ECO:0000256" key="3">
    <source>
        <dbReference type="ARBA" id="ARBA00023125"/>
    </source>
</evidence>
<dbReference type="Proteomes" id="UP000318331">
    <property type="component" value="Unassembled WGS sequence"/>
</dbReference>
<dbReference type="Gene3D" id="1.10.443.10">
    <property type="entry name" value="Intergrase catalytic core"/>
    <property type="match status" value="1"/>
</dbReference>
<dbReference type="EMBL" id="VFPN01000001">
    <property type="protein sequence ID" value="TQM65805.1"/>
    <property type="molecule type" value="Genomic_DNA"/>
</dbReference>
<dbReference type="RefSeq" id="WP_141915731.1">
    <property type="nucleotide sequence ID" value="NZ_BAAAYS010000001.1"/>
</dbReference>
<feature type="domain" description="Tyr recombinase" evidence="5">
    <location>
        <begin position="212"/>
        <end position="414"/>
    </location>
</feature>
<dbReference type="Gene3D" id="1.10.150.130">
    <property type="match status" value="1"/>
</dbReference>
<evidence type="ECO:0000256" key="4">
    <source>
        <dbReference type="ARBA" id="ARBA00023172"/>
    </source>
</evidence>
<dbReference type="PANTHER" id="PTHR30349:SF64">
    <property type="entry name" value="PROPHAGE INTEGRASE INTD-RELATED"/>
    <property type="match status" value="1"/>
</dbReference>
<dbReference type="GO" id="GO:0003677">
    <property type="term" value="F:DNA binding"/>
    <property type="evidence" value="ECO:0007669"/>
    <property type="project" value="UniProtKB-KW"/>
</dbReference>
<dbReference type="Pfam" id="PF00589">
    <property type="entry name" value="Phage_integrase"/>
    <property type="match status" value="1"/>
</dbReference>
<evidence type="ECO:0000313" key="6">
    <source>
        <dbReference type="EMBL" id="TQM65805.1"/>
    </source>
</evidence>
<dbReference type="InterPro" id="IPR011010">
    <property type="entry name" value="DNA_brk_join_enz"/>
</dbReference>
<keyword evidence="7" id="KW-1185">Reference proteome</keyword>
<dbReference type="AlphaFoldDB" id="A0A543I5D7"/>
<dbReference type="InterPro" id="IPR002104">
    <property type="entry name" value="Integrase_catalytic"/>
</dbReference>
<dbReference type="InterPro" id="IPR013762">
    <property type="entry name" value="Integrase-like_cat_sf"/>
</dbReference>
<comment type="caution">
    <text evidence="6">The sequence shown here is derived from an EMBL/GenBank/DDBJ whole genome shotgun (WGS) entry which is preliminary data.</text>
</comment>
<dbReference type="OrthoDB" id="1822491at2"/>
<keyword evidence="2" id="KW-0229">DNA integration</keyword>
<evidence type="ECO:0000313" key="7">
    <source>
        <dbReference type="Proteomes" id="UP000318331"/>
    </source>
</evidence>
<evidence type="ECO:0000256" key="2">
    <source>
        <dbReference type="ARBA" id="ARBA00022908"/>
    </source>
</evidence>
<evidence type="ECO:0000256" key="1">
    <source>
        <dbReference type="ARBA" id="ARBA00008857"/>
    </source>
</evidence>
<organism evidence="6 7">
    <name type="scientific">Klugiella xanthotipulae</name>
    <dbReference type="NCBI Taxonomy" id="244735"/>
    <lineage>
        <taxon>Bacteria</taxon>
        <taxon>Bacillati</taxon>
        <taxon>Actinomycetota</taxon>
        <taxon>Actinomycetes</taxon>
        <taxon>Micrococcales</taxon>
        <taxon>Microbacteriaceae</taxon>
        <taxon>Klugiella</taxon>
    </lineage>
</organism>
<gene>
    <name evidence="6" type="ORF">FB466_0618</name>
</gene>
<dbReference type="SUPFAM" id="SSF56349">
    <property type="entry name" value="DNA breaking-rejoining enzymes"/>
    <property type="match status" value="1"/>
</dbReference>
<dbReference type="PROSITE" id="PS51898">
    <property type="entry name" value="TYR_RECOMBINASE"/>
    <property type="match status" value="1"/>
</dbReference>
<dbReference type="CDD" id="cd01189">
    <property type="entry name" value="INT_ICEBs1_C_like"/>
    <property type="match status" value="1"/>
</dbReference>
<accession>A0A543I5D7</accession>
<dbReference type="PANTHER" id="PTHR30349">
    <property type="entry name" value="PHAGE INTEGRASE-RELATED"/>
    <property type="match status" value="1"/>
</dbReference>
<dbReference type="InterPro" id="IPR004107">
    <property type="entry name" value="Integrase_SAM-like_N"/>
</dbReference>
<dbReference type="InterPro" id="IPR050090">
    <property type="entry name" value="Tyrosine_recombinase_XerCD"/>
</dbReference>
<evidence type="ECO:0000259" key="5">
    <source>
        <dbReference type="PROSITE" id="PS51898"/>
    </source>
</evidence>
<comment type="similarity">
    <text evidence="1">Belongs to the 'phage' integrase family.</text>
</comment>
<sequence length="437" mass="48641">MAKAWIVDLWVKDATEIGPAGERIKTPPASAQLRAITKLPAQFRTAKYGTGKRWKVTWHEDTDGTQRQRSRLFDLRRDADEYAASMEDDIRAGKYQAPEHAQQKFSAVADAWISSKKKPKPTTIRRYMRELRMYVNPQWGNQPIGTITRQQIDAWVTALQDGTAPRVLIRNVAWRPLGPSSIEHIAGVVFGGVLRYAHGSGWLSGNAMSGVELPRVIDDGEDLLILNHIEVHALAEAAKAVDGSAVDETLVCFLAYTGLRINEALALRVGDLDLSKRRVRVLRTWTQDIDGKRILGPPKTWEKRTVPLAPFLANLLRLLVTNQEKDAWLFSAKRGGSIHDHNWRNRVWSKAVLGAGLDGIGLNIHKLRHTAASSAIAAGADVKVVQLMLGHKDVTETLNTYGHLWPDRLDEVSLAVDKERSAALQLARAQSSQESIH</sequence>
<dbReference type="InterPro" id="IPR010998">
    <property type="entry name" value="Integrase_recombinase_N"/>
</dbReference>
<keyword evidence="3" id="KW-0238">DNA-binding</keyword>
<reference evidence="6 7" key="1">
    <citation type="submission" date="2019-06" db="EMBL/GenBank/DDBJ databases">
        <title>Sequencing the genomes of 1000 actinobacteria strains.</title>
        <authorList>
            <person name="Klenk H.-P."/>
        </authorList>
    </citation>
    <scope>NUCLEOTIDE SEQUENCE [LARGE SCALE GENOMIC DNA]</scope>
    <source>
        <strain evidence="6 7">DSM 18031</strain>
    </source>
</reference>
<protein>
    <submittedName>
        <fullName evidence="6">Site-specific recombinase XerD</fullName>
    </submittedName>
</protein>
<dbReference type="GO" id="GO:0015074">
    <property type="term" value="P:DNA integration"/>
    <property type="evidence" value="ECO:0007669"/>
    <property type="project" value="UniProtKB-KW"/>
</dbReference>
<dbReference type="Pfam" id="PF14659">
    <property type="entry name" value="Phage_int_SAM_3"/>
    <property type="match status" value="1"/>
</dbReference>
<name>A0A543I5D7_9MICO</name>
<keyword evidence="4" id="KW-0233">DNA recombination</keyword>